<gene>
    <name evidence="2" type="ORF">BJY24_007882</name>
</gene>
<feature type="region of interest" description="Disordered" evidence="1">
    <location>
        <begin position="480"/>
        <end position="499"/>
    </location>
</feature>
<organism evidence="2 3">
    <name type="scientific">Nocardia transvalensis</name>
    <dbReference type="NCBI Taxonomy" id="37333"/>
    <lineage>
        <taxon>Bacteria</taxon>
        <taxon>Bacillati</taxon>
        <taxon>Actinomycetota</taxon>
        <taxon>Actinomycetes</taxon>
        <taxon>Mycobacteriales</taxon>
        <taxon>Nocardiaceae</taxon>
        <taxon>Nocardia</taxon>
    </lineage>
</organism>
<dbReference type="EMBL" id="JACHIT010000003">
    <property type="protein sequence ID" value="MBB5918949.1"/>
    <property type="molecule type" value="Genomic_DNA"/>
</dbReference>
<keyword evidence="3" id="KW-1185">Reference proteome</keyword>
<evidence type="ECO:0000313" key="3">
    <source>
        <dbReference type="Proteomes" id="UP000540412"/>
    </source>
</evidence>
<evidence type="ECO:0000256" key="1">
    <source>
        <dbReference type="SAM" id="MobiDB-lite"/>
    </source>
</evidence>
<evidence type="ECO:0000313" key="2">
    <source>
        <dbReference type="EMBL" id="MBB5918949.1"/>
    </source>
</evidence>
<comment type="caution">
    <text evidence="2">The sequence shown here is derived from an EMBL/GenBank/DDBJ whole genome shotgun (WGS) entry which is preliminary data.</text>
</comment>
<reference evidence="2 3" key="1">
    <citation type="submission" date="2020-08" db="EMBL/GenBank/DDBJ databases">
        <title>Sequencing the genomes of 1000 actinobacteria strains.</title>
        <authorList>
            <person name="Klenk H.-P."/>
        </authorList>
    </citation>
    <scope>NUCLEOTIDE SEQUENCE [LARGE SCALE GENOMIC DNA]</scope>
    <source>
        <strain evidence="2 3">DSM 43582</strain>
    </source>
</reference>
<protein>
    <submittedName>
        <fullName evidence="2">Uncharacterized protein</fullName>
    </submittedName>
</protein>
<dbReference type="AlphaFoldDB" id="A0A7W9UMT9"/>
<name>A0A7W9UMT9_9NOCA</name>
<accession>A0A7W9UMT9</accession>
<dbReference type="RefSeq" id="WP_040751682.1">
    <property type="nucleotide sequence ID" value="NZ_JACHIT010000003.1"/>
</dbReference>
<dbReference type="Proteomes" id="UP000540412">
    <property type="component" value="Unassembled WGS sequence"/>
</dbReference>
<sequence>MLLSDDNTSPARVTTLSEARTALTNGAARSAAGRLANGLLGADVDAADPVTGDACAEALIAWCSDHGLPYVLRESGRLGGRHVIAVVTDPAVPVRQWARLCRRLARQYGTVVQDRTGQHLRLLTAPHRIGLPSPVIACTASPAQVLDAVQITWPRVRKWRGRRRSPRPGRYTGPIDRTRSGREYGASCAMARAGYTAGQAWKAVRQLGGKAAGLGERWWRRYVWLSAVTVVAAEQGLTEDAAWDLARRACPAACLARGRAWWRDKAWTAAVAEAAVDRPRRYRLDGVDDAPAELEPETTAQIATVRHGLAAAADAELCGLHPQRRHSVRAVLDALATALVTREGSISVRCLAIRARLDTKTVRSALATAQAHGLLVETHAYTGGRADCDAYGPGPAAMPHLSAAARSGFSPTRCTTPAATGRANRNRLHREAHTARRVWSLRCDALAALAPGERLADSQHPAARLLRSIHHQRTWWRSLSPAEQQQRREARQQQMRQLDPADRSAWFGWLARRESICNATDRLLTHETSPDDLETLLAAPLTAHRGMRDPRWRTGGTPVSAAA</sequence>
<proteinExistence type="predicted"/>